<sequence length="240" mass="28291">MNLSIATKEMFGQNEMNIYQNENNDIFMTREQIGQALEYKSPRRAIADIHNRNKERLDKFSGVSNLRTPQGVQETYIYNEKGIYEIIRKSNQPKADEFYDWVYDLLSKLRKGEAQVQQPKSQLEVLQLAVDELTSHDKRISHLEENMRIDGIQERKLQNKAKSIAIESLGGMHSNAYKNVSRKVFSGIWRDFNNHFQLPRYSELPRKQFEEGLRFLGMWQPNTSLRIEIEEFNRQLEGVM</sequence>
<dbReference type="Pfam" id="PF10552">
    <property type="entry name" value="ORF6C"/>
    <property type="match status" value="1"/>
</dbReference>
<organism evidence="2 3">
    <name type="scientific">Lederbergia galactosidilytica</name>
    <dbReference type="NCBI Taxonomy" id="217031"/>
    <lineage>
        <taxon>Bacteria</taxon>
        <taxon>Bacillati</taxon>
        <taxon>Bacillota</taxon>
        <taxon>Bacilli</taxon>
        <taxon>Bacillales</taxon>
        <taxon>Bacillaceae</taxon>
        <taxon>Lederbergia</taxon>
    </lineage>
</organism>
<dbReference type="SMART" id="SM01040">
    <property type="entry name" value="Bro-N"/>
    <property type="match status" value="1"/>
</dbReference>
<reference evidence="2 3" key="1">
    <citation type="submission" date="2015-05" db="EMBL/GenBank/DDBJ databases">
        <title>Comparison of genome.</title>
        <authorList>
            <person name="Zheng Z."/>
            <person name="Sun M."/>
        </authorList>
    </citation>
    <scope>NUCLEOTIDE SEQUENCE [LARGE SCALE GENOMIC DNA]</scope>
    <source>
        <strain evidence="2 3">G25-74</strain>
    </source>
</reference>
<dbReference type="Pfam" id="PF02498">
    <property type="entry name" value="Bro-N"/>
    <property type="match status" value="1"/>
</dbReference>
<dbReference type="STRING" id="217031.ABB05_12765"/>
<accession>A0A177ZPX5</accession>
<evidence type="ECO:0000259" key="1">
    <source>
        <dbReference type="PROSITE" id="PS51750"/>
    </source>
</evidence>
<dbReference type="PATRIC" id="fig|217031.6.peg.2744"/>
<dbReference type="PROSITE" id="PS51750">
    <property type="entry name" value="BRO_N"/>
    <property type="match status" value="1"/>
</dbReference>
<protein>
    <recommendedName>
        <fullName evidence="1">Bro-N domain-containing protein</fullName>
    </recommendedName>
</protein>
<dbReference type="InterPro" id="IPR003497">
    <property type="entry name" value="BRO_N_domain"/>
</dbReference>
<evidence type="ECO:0000313" key="3">
    <source>
        <dbReference type="Proteomes" id="UP000077881"/>
    </source>
</evidence>
<feature type="domain" description="Bro-N" evidence="1">
    <location>
        <begin position="2"/>
        <end position="113"/>
    </location>
</feature>
<comment type="caution">
    <text evidence="2">The sequence shown here is derived from an EMBL/GenBank/DDBJ whole genome shotgun (WGS) entry which is preliminary data.</text>
</comment>
<dbReference type="OrthoDB" id="9812611at2"/>
<dbReference type="InterPro" id="IPR018878">
    <property type="entry name" value="ORF6C_dom"/>
</dbReference>
<dbReference type="AlphaFoldDB" id="A0A177ZPX5"/>
<evidence type="ECO:0000313" key="2">
    <source>
        <dbReference type="EMBL" id="OAK70051.1"/>
    </source>
</evidence>
<dbReference type="EMBL" id="LDJR01000052">
    <property type="protein sequence ID" value="OAK70051.1"/>
    <property type="molecule type" value="Genomic_DNA"/>
</dbReference>
<gene>
    <name evidence="2" type="ORF">ABB05_12765</name>
</gene>
<name>A0A177ZPX5_9BACI</name>
<proteinExistence type="predicted"/>
<dbReference type="Proteomes" id="UP000077881">
    <property type="component" value="Unassembled WGS sequence"/>
</dbReference>
<dbReference type="RefSeq" id="WP_064468242.1">
    <property type="nucleotide sequence ID" value="NZ_LDJR01000052.1"/>
</dbReference>
<keyword evidence="3" id="KW-1185">Reference proteome</keyword>